<dbReference type="Proteomes" id="UP000799754">
    <property type="component" value="Unassembled WGS sequence"/>
</dbReference>
<reference evidence="1" key="1">
    <citation type="journal article" date="2020" name="Stud. Mycol.">
        <title>101 Dothideomycetes genomes: a test case for predicting lifestyles and emergence of pathogens.</title>
        <authorList>
            <person name="Haridas S."/>
            <person name="Albert R."/>
            <person name="Binder M."/>
            <person name="Bloem J."/>
            <person name="Labutti K."/>
            <person name="Salamov A."/>
            <person name="Andreopoulos B."/>
            <person name="Baker S."/>
            <person name="Barry K."/>
            <person name="Bills G."/>
            <person name="Bluhm B."/>
            <person name="Cannon C."/>
            <person name="Castanera R."/>
            <person name="Culley D."/>
            <person name="Daum C."/>
            <person name="Ezra D."/>
            <person name="Gonzalez J."/>
            <person name="Henrissat B."/>
            <person name="Kuo A."/>
            <person name="Liang C."/>
            <person name="Lipzen A."/>
            <person name="Lutzoni F."/>
            <person name="Magnuson J."/>
            <person name="Mondo S."/>
            <person name="Nolan M."/>
            <person name="Ohm R."/>
            <person name="Pangilinan J."/>
            <person name="Park H.-J."/>
            <person name="Ramirez L."/>
            <person name="Alfaro M."/>
            <person name="Sun H."/>
            <person name="Tritt A."/>
            <person name="Yoshinaga Y."/>
            <person name="Zwiers L.-H."/>
            <person name="Turgeon B."/>
            <person name="Goodwin S."/>
            <person name="Spatafora J."/>
            <person name="Crous P."/>
            <person name="Grigoriev I."/>
        </authorList>
    </citation>
    <scope>NUCLEOTIDE SEQUENCE</scope>
    <source>
        <strain evidence="1">CBS 525.71</strain>
    </source>
</reference>
<gene>
    <name evidence="1" type="ORF">BU25DRAFT_411632</name>
</gene>
<proteinExistence type="predicted"/>
<dbReference type="EMBL" id="MU006720">
    <property type="protein sequence ID" value="KAF2626657.1"/>
    <property type="molecule type" value="Genomic_DNA"/>
</dbReference>
<protein>
    <submittedName>
        <fullName evidence="1">Uncharacterized protein</fullName>
    </submittedName>
</protein>
<name>A0ACB6RY71_9PLEO</name>
<keyword evidence="2" id="KW-1185">Reference proteome</keyword>
<evidence type="ECO:0000313" key="2">
    <source>
        <dbReference type="Proteomes" id="UP000799754"/>
    </source>
</evidence>
<organism evidence="1 2">
    <name type="scientific">Macroventuria anomochaeta</name>
    <dbReference type="NCBI Taxonomy" id="301207"/>
    <lineage>
        <taxon>Eukaryota</taxon>
        <taxon>Fungi</taxon>
        <taxon>Dikarya</taxon>
        <taxon>Ascomycota</taxon>
        <taxon>Pezizomycotina</taxon>
        <taxon>Dothideomycetes</taxon>
        <taxon>Pleosporomycetidae</taxon>
        <taxon>Pleosporales</taxon>
        <taxon>Pleosporineae</taxon>
        <taxon>Didymellaceae</taxon>
        <taxon>Macroventuria</taxon>
    </lineage>
</organism>
<evidence type="ECO:0000313" key="1">
    <source>
        <dbReference type="EMBL" id="KAF2626657.1"/>
    </source>
</evidence>
<comment type="caution">
    <text evidence="1">The sequence shown here is derived from an EMBL/GenBank/DDBJ whole genome shotgun (WGS) entry which is preliminary data.</text>
</comment>
<sequence>MANRILSPATNFVAAFRHTRIAYRQTNGADTTELAQLTAESNNDRSTKDSSYPSAPPSKRTVPGGFGKPTWTHHYKSQFTGWRFGALHFAAWAAIVFLINMTVTIWGSTIYKKTAGSLSEGDCGHIKTLNRGIHILINILSTILLSGSNYCMQCLSAPTRADIDKAHAARTWLDVGVPSIRNLKHISRRRLWMWVLLGSSSVPLHLFYNSAVYASVSTNSYKVYLVSEAFLDDPECRNCTDKSDWQSYYTSSPPSGYFDPLITLWSQSKNGSLNRLEPAECLAEYATALQSDRRNVLLVMDNAQASTSPYNRSLTLLNNTNVYWASGFSASYGTDPDDAPESYSWICSGVGYDPKSPCANRVQDIKNAPQTWEVGNICPAYRMNLCGQSRWPVKYCLSEPAIPRCRLHFSPVIATIVTVLNLFKAVLMWFVIYSTKDDPLLTMGDAVASFLDENDPATTNLSLLSLQDCSTDYDAGAKPWHDQRWRWKDTTSKKRRATTIGLFATALIIIMILLIWGSKAIGNYASISSTAIFSLGFGAVDTRALIKGGDGFPTDMIGLVLIANLPQVILSFLYFAYNGMFTAMLLGYEWTSYAHKRKGLRVSRTPSGLQRSTYFLQLPYRFGVPLVVLSGTLHWLVSQSIFVVAMDEYNRYGLYQSATNMCGYSPIAMLVVIILGVFMVAAVVSFGYIPYKTGMPLAGSCSLAISAACHPAQYPEAKDGALSEQKVQWGVVSTGVDGIGHCAFSSNEVEPLVDGRMYA</sequence>
<accession>A0ACB6RY71</accession>